<dbReference type="DNASU" id="1083224"/>
<dbReference type="AlphaFoldDB" id="Q82SQ0"/>
<dbReference type="PhylomeDB" id="Q82SQ0"/>
<dbReference type="EMBL" id="AL954747">
    <property type="protein sequence ID" value="CAD86169.1"/>
    <property type="molecule type" value="Genomic_DNA"/>
</dbReference>
<dbReference type="HOGENOM" id="CLU_060397_3_1_4"/>
<dbReference type="GO" id="GO:0008168">
    <property type="term" value="F:methyltransferase activity"/>
    <property type="evidence" value="ECO:0007669"/>
    <property type="project" value="UniProtKB-KW"/>
</dbReference>
<dbReference type="eggNOG" id="COG2230">
    <property type="taxonomic scope" value="Bacteria"/>
</dbReference>
<dbReference type="STRING" id="228410.NE2257"/>
<dbReference type="CDD" id="cd02440">
    <property type="entry name" value="AdoMet_MTases"/>
    <property type="match status" value="1"/>
</dbReference>
<dbReference type="InterPro" id="IPR041698">
    <property type="entry name" value="Methyltransf_25"/>
</dbReference>
<dbReference type="PANTHER" id="PTHR43861">
    <property type="entry name" value="TRANS-ACONITATE 2-METHYLTRANSFERASE-RELATED"/>
    <property type="match status" value="1"/>
</dbReference>
<proteinExistence type="predicted"/>
<evidence type="ECO:0000256" key="2">
    <source>
        <dbReference type="ARBA" id="ARBA00022679"/>
    </source>
</evidence>
<dbReference type="PANTHER" id="PTHR43861:SF1">
    <property type="entry name" value="TRANS-ACONITATE 2-METHYLTRANSFERASE"/>
    <property type="match status" value="1"/>
</dbReference>
<dbReference type="KEGG" id="neu:NE2257"/>
<organism evidence="4 5">
    <name type="scientific">Nitrosomonas europaea (strain ATCC 19718 / CIP 103999 / KCTC 2705 / NBRC 14298)</name>
    <dbReference type="NCBI Taxonomy" id="228410"/>
    <lineage>
        <taxon>Bacteria</taxon>
        <taxon>Pseudomonadati</taxon>
        <taxon>Pseudomonadota</taxon>
        <taxon>Betaproteobacteria</taxon>
        <taxon>Nitrosomonadales</taxon>
        <taxon>Nitrosomonadaceae</taxon>
        <taxon>Nitrosomonas</taxon>
    </lineage>
</organism>
<reference evidence="4 5" key="1">
    <citation type="journal article" date="2003" name="J. Bacteriol.">
        <title>Complete genome sequence of the ammonia-oxidizing bacterium and obligate chemolithoautotroph Nitrosomonas europaea.</title>
        <authorList>
            <person name="Chain P."/>
            <person name="Lamerdin J."/>
            <person name="Larimer F."/>
            <person name="Regala W."/>
            <person name="Land M."/>
            <person name="Hauser L."/>
            <person name="Hooper A."/>
            <person name="Klotz M."/>
            <person name="Norton J."/>
            <person name="Sayavedra-Soto L."/>
            <person name="Arciero D."/>
            <person name="Hommes N."/>
            <person name="Whittaker M."/>
            <person name="Arp D."/>
        </authorList>
    </citation>
    <scope>NUCLEOTIDE SEQUENCE [LARGE SCALE GENOMIC DNA]</scope>
    <source>
        <strain evidence="5">ATCC 19718 / CIP 103999 / KCTC 2705 / NBRC 14298</strain>
    </source>
</reference>
<evidence type="ECO:0000256" key="1">
    <source>
        <dbReference type="ARBA" id="ARBA00022603"/>
    </source>
</evidence>
<feature type="domain" description="Methyltransferase" evidence="3">
    <location>
        <begin position="58"/>
        <end position="148"/>
    </location>
</feature>
<dbReference type="Gene3D" id="3.40.50.150">
    <property type="entry name" value="Vaccinia Virus protein VP39"/>
    <property type="match status" value="1"/>
</dbReference>
<dbReference type="Proteomes" id="UP000001416">
    <property type="component" value="Chromosome"/>
</dbReference>
<protein>
    <submittedName>
        <fullName evidence="4">SAM (And some other nucleotide) binding motif</fullName>
    </submittedName>
</protein>
<dbReference type="SMR" id="Q82SQ0"/>
<accession>Q82SQ0</accession>
<name>Q82SQ0_NITEU</name>
<gene>
    <name evidence="4" type="ordered locus">NE2257</name>
</gene>
<dbReference type="SUPFAM" id="SSF53335">
    <property type="entry name" value="S-adenosyl-L-methionine-dependent methyltransferases"/>
    <property type="match status" value="1"/>
</dbReference>
<evidence type="ECO:0000313" key="4">
    <source>
        <dbReference type="EMBL" id="CAD86169.1"/>
    </source>
</evidence>
<keyword evidence="1" id="KW-0489">Methyltransferase</keyword>
<keyword evidence="2" id="KW-0808">Transferase</keyword>
<dbReference type="GO" id="GO:0032259">
    <property type="term" value="P:methylation"/>
    <property type="evidence" value="ECO:0007669"/>
    <property type="project" value="UniProtKB-KW"/>
</dbReference>
<keyword evidence="5" id="KW-1185">Reference proteome</keyword>
<dbReference type="Pfam" id="PF13649">
    <property type="entry name" value="Methyltransf_25"/>
    <property type="match status" value="1"/>
</dbReference>
<evidence type="ECO:0000259" key="3">
    <source>
        <dbReference type="Pfam" id="PF13649"/>
    </source>
</evidence>
<sequence length="217" mass="24682">MRLILSQCLANLSVRFLMNRNSYNKIAHLWNVARNGFFGREREYLDAILSVAPIGSTILDLGCGTGRPMAEYIVSRGRCVLGVDQSEEMLRLARQKLPHEQWVLSSIESYEPVEGYHGALLWDSLFHIRRTEHELIVSKVVRGLPSGGRLMLTVGGSAHPEFTDFMYGEEFYYDSNTPQETETFLQRLSCRMVIGEYMNLPDGGRDKGRYAIVAEKI</sequence>
<dbReference type="InterPro" id="IPR029063">
    <property type="entry name" value="SAM-dependent_MTases_sf"/>
</dbReference>
<evidence type="ECO:0000313" key="5">
    <source>
        <dbReference type="Proteomes" id="UP000001416"/>
    </source>
</evidence>